<evidence type="ECO:0000313" key="2">
    <source>
        <dbReference type="Proteomes" id="UP000306319"/>
    </source>
</evidence>
<accession>A0AC61REL0</accession>
<keyword evidence="2" id="KW-1185">Reference proteome</keyword>
<evidence type="ECO:0000313" key="1">
    <source>
        <dbReference type="EMBL" id="TGY77602.1"/>
    </source>
</evidence>
<organism evidence="1 2">
    <name type="scientific">Lepagella muris</name>
    <dbReference type="NCBI Taxonomy" id="3032870"/>
    <lineage>
        <taxon>Bacteria</taxon>
        <taxon>Pseudomonadati</taxon>
        <taxon>Bacteroidota</taxon>
        <taxon>Bacteroidia</taxon>
        <taxon>Bacteroidales</taxon>
        <taxon>Muribaculaceae</taxon>
        <taxon>Lepagella</taxon>
    </lineage>
</organism>
<reference evidence="1" key="1">
    <citation type="submission" date="2019-04" db="EMBL/GenBank/DDBJ databases">
        <title>Microbes associate with the intestines of laboratory mice.</title>
        <authorList>
            <person name="Navarre W."/>
            <person name="Wong E."/>
            <person name="Huang K."/>
            <person name="Tropini C."/>
            <person name="Ng K."/>
            <person name="Yu B."/>
        </authorList>
    </citation>
    <scope>NUCLEOTIDE SEQUENCE</scope>
    <source>
        <strain evidence="1">NM04_E33</strain>
    </source>
</reference>
<sequence length="568" mass="63881">MKKFFVGDAVFSGFLYLYIVNRIDNRKILIDNRSLLEECRRGDREALSLLYTRFAPKMLGVIRRFVPDGEDAEDILHDGFIVAMTRLDQLRDPDYIERWLATIMRNLALRFLHEQDISTMLDEMPEMMDSPELDGFIDLDTLESLIKKLPDGYQKVFRLAVLENKSHKEIGKILGIAPNSSSSQLFHARKMMQKLITEYRLQTGIFVITGVIATGVLLLWRGADGGSVSVNEALLSEIPVVMPVDSVLIPVDSVNVNNVAVKNNAVGLQTKVLQNKNHGFDKEQIAVVPDISEAVNDSLPPVMQERVAENTDSAVIELPRVDEYVPTYAYNAEPVITSPSANGWSFGVSVDAGIADFKNGIGDYDYEMNLPTLPPDYLDPDKGDKEENGNLRTRGRLITMKDYKDAAHHNYMPISVSLKVRKRFTKNLGLETGLNYTYLHTKFEGDGSESHCHWHYLGIPLKMTFSTFSLGKMRQYVSAGGEFSLPIYSNAVVTTTTGTPEFVKGGFKSNPVWSVSVGYGISFRVSDKVDVFVEPTLQYRFPHNYSVPNSWTDNEFGFSLPIGFRFNM</sequence>
<gene>
    <name evidence="1" type="ORF">E5331_13555</name>
</gene>
<name>A0AC61REL0_9BACT</name>
<dbReference type="Proteomes" id="UP000306319">
    <property type="component" value="Unassembled WGS sequence"/>
</dbReference>
<dbReference type="EMBL" id="SRYB01000022">
    <property type="protein sequence ID" value="TGY77602.1"/>
    <property type="molecule type" value="Genomic_DNA"/>
</dbReference>
<protein>
    <submittedName>
        <fullName evidence="1">Sigma-70 family RNA polymerase sigma factor</fullName>
    </submittedName>
</protein>
<comment type="caution">
    <text evidence="1">The sequence shown here is derived from an EMBL/GenBank/DDBJ whole genome shotgun (WGS) entry which is preliminary data.</text>
</comment>
<proteinExistence type="predicted"/>